<gene>
    <name evidence="1" type="ORF">QOZ94_004076</name>
</gene>
<dbReference type="Proteomes" id="UP001241747">
    <property type="component" value="Unassembled WGS sequence"/>
</dbReference>
<keyword evidence="2" id="KW-1185">Reference proteome</keyword>
<evidence type="ECO:0000313" key="2">
    <source>
        <dbReference type="Proteomes" id="UP001241747"/>
    </source>
</evidence>
<evidence type="ECO:0008006" key="3">
    <source>
        <dbReference type="Google" id="ProtNLM"/>
    </source>
</evidence>
<reference evidence="1 2" key="1">
    <citation type="submission" date="2023-07" db="EMBL/GenBank/DDBJ databases">
        <title>Genomic Encyclopedia of Type Strains, Phase IV (KMG-IV): sequencing the most valuable type-strain genomes for metagenomic binning, comparative biology and taxonomic classification.</title>
        <authorList>
            <person name="Goeker M."/>
        </authorList>
    </citation>
    <scope>NUCLEOTIDE SEQUENCE [LARGE SCALE GENOMIC DNA]</scope>
    <source>
        <strain evidence="1 2">DSM 3770</strain>
    </source>
</reference>
<comment type="caution">
    <text evidence="1">The sequence shown here is derived from an EMBL/GenBank/DDBJ whole genome shotgun (WGS) entry which is preliminary data.</text>
</comment>
<sequence>MIVPGTIIPIRVALWYSIARLSRSHHDRFYPGKEIGGGDAKGRCNVDKLNDINPSLAVLILGDERLRLVQRFRQLGLCKSLGLARFDEKSLQQYLSGRAQGFLHSGRLSVEKGEPFR</sequence>
<name>A0ABU0LJG3_XANAG</name>
<proteinExistence type="predicted"/>
<organism evidence="1 2">
    <name type="scientific">Xanthobacter agilis</name>
    <dbReference type="NCBI Taxonomy" id="47492"/>
    <lineage>
        <taxon>Bacteria</taxon>
        <taxon>Pseudomonadati</taxon>
        <taxon>Pseudomonadota</taxon>
        <taxon>Alphaproteobacteria</taxon>
        <taxon>Hyphomicrobiales</taxon>
        <taxon>Xanthobacteraceae</taxon>
        <taxon>Xanthobacter</taxon>
    </lineage>
</organism>
<evidence type="ECO:0000313" key="1">
    <source>
        <dbReference type="EMBL" id="MDQ0507255.1"/>
    </source>
</evidence>
<protein>
    <recommendedName>
        <fullName evidence="3">Dinitrogenase iron-molybdenum cofactor biosynthesis domain-containing protein</fullName>
    </recommendedName>
</protein>
<accession>A0ABU0LJG3</accession>
<dbReference type="EMBL" id="JAUSVY010000015">
    <property type="protein sequence ID" value="MDQ0507255.1"/>
    <property type="molecule type" value="Genomic_DNA"/>
</dbReference>